<dbReference type="HAMAP" id="MF_00916">
    <property type="entry name" value="QueG"/>
    <property type="match status" value="1"/>
</dbReference>
<dbReference type="InterPro" id="IPR004453">
    <property type="entry name" value="QueG"/>
</dbReference>
<dbReference type="PANTHER" id="PTHR30002:SF4">
    <property type="entry name" value="EPOXYQUEUOSINE REDUCTASE"/>
    <property type="match status" value="1"/>
</dbReference>
<feature type="binding site" evidence="9">
    <location>
        <position position="164"/>
    </location>
    <ligand>
        <name>cob(II)alamin</name>
        <dbReference type="ChEBI" id="CHEBI:16304"/>
    </ligand>
</feature>
<dbReference type="InterPro" id="IPR017900">
    <property type="entry name" value="4Fe4S_Fe_S_CS"/>
</dbReference>
<keyword evidence="9" id="KW-0170">Cobalt</keyword>
<evidence type="ECO:0000259" key="10">
    <source>
        <dbReference type="PROSITE" id="PS51379"/>
    </source>
</evidence>
<evidence type="ECO:0000256" key="5">
    <source>
        <dbReference type="ARBA" id="ARBA00022785"/>
    </source>
</evidence>
<name>A0ABW5DCG3_9BACT</name>
<feature type="binding site" evidence="9">
    <location>
        <position position="189"/>
    </location>
    <ligand>
        <name>[4Fe-4S] cluster</name>
        <dbReference type="ChEBI" id="CHEBI:49883"/>
        <label>1</label>
    </ligand>
</feature>
<dbReference type="PANTHER" id="PTHR30002">
    <property type="entry name" value="EPOXYQUEUOSINE REDUCTASE"/>
    <property type="match status" value="1"/>
</dbReference>
<feature type="binding site" evidence="9">
    <location>
        <position position="56"/>
    </location>
    <ligand>
        <name>cob(II)alamin</name>
        <dbReference type="ChEBI" id="CHEBI:16304"/>
    </ligand>
</feature>
<evidence type="ECO:0000313" key="12">
    <source>
        <dbReference type="Proteomes" id="UP001597375"/>
    </source>
</evidence>
<feature type="binding site" evidence="9">
    <location>
        <position position="129"/>
    </location>
    <ligand>
        <name>cob(II)alamin</name>
        <dbReference type="ChEBI" id="CHEBI:16304"/>
    </ligand>
</feature>
<feature type="binding site" evidence="9">
    <location>
        <position position="183"/>
    </location>
    <ligand>
        <name>[4Fe-4S] cluster</name>
        <dbReference type="ChEBI" id="CHEBI:49883"/>
        <label>1</label>
    </ligand>
</feature>
<feature type="binding site" evidence="9">
    <location>
        <begin position="236"/>
        <end position="237"/>
    </location>
    <ligand>
        <name>cob(II)alamin</name>
        <dbReference type="ChEBI" id="CHEBI:16304"/>
    </ligand>
</feature>
<dbReference type="InterPro" id="IPR013542">
    <property type="entry name" value="QueG_DUF1730"/>
</dbReference>
<feature type="domain" description="4Fe-4S ferredoxin-type" evidence="10">
    <location>
        <begin position="174"/>
        <end position="203"/>
    </location>
</feature>
<evidence type="ECO:0000256" key="6">
    <source>
        <dbReference type="ARBA" id="ARBA00023002"/>
    </source>
</evidence>
<evidence type="ECO:0000256" key="7">
    <source>
        <dbReference type="ARBA" id="ARBA00023004"/>
    </source>
</evidence>
<dbReference type="SUPFAM" id="SSF54862">
    <property type="entry name" value="4Fe-4S ferredoxins"/>
    <property type="match status" value="1"/>
</dbReference>
<comment type="similarity">
    <text evidence="9">Belongs to the QueG family.</text>
</comment>
<comment type="function">
    <text evidence="9">Catalyzes the conversion of epoxyqueuosine (oQ) to queuosine (Q), which is a hypermodified base found in the wobble positions of tRNA(Asp), tRNA(Asn), tRNA(His) and tRNA(Tyr).</text>
</comment>
<dbReference type="InterPro" id="IPR017896">
    <property type="entry name" value="4Fe4S_Fe-S-bd"/>
</dbReference>
<dbReference type="Pfam" id="PF08331">
    <property type="entry name" value="QueG_DUF1730"/>
    <property type="match status" value="1"/>
</dbReference>
<feature type="binding site" evidence="9">
    <location>
        <position position="209"/>
    </location>
    <ligand>
        <name>[4Fe-4S] cluster</name>
        <dbReference type="ChEBI" id="CHEBI:49883"/>
        <label>2</label>
    </ligand>
</feature>
<evidence type="ECO:0000313" key="11">
    <source>
        <dbReference type="EMBL" id="MFD2257361.1"/>
    </source>
</evidence>
<comment type="pathway">
    <text evidence="9">tRNA modification; tRNA-queuosine biosynthesis.</text>
</comment>
<proteinExistence type="inferred from homology"/>
<evidence type="ECO:0000256" key="3">
    <source>
        <dbReference type="ARBA" id="ARBA00022694"/>
    </source>
</evidence>
<keyword evidence="12" id="KW-1185">Reference proteome</keyword>
<feature type="binding site" evidence="9">
    <location>
        <position position="243"/>
    </location>
    <ligand>
        <name>[4Fe-4S] cluster</name>
        <dbReference type="ChEBI" id="CHEBI:49883"/>
        <label>1</label>
    </ligand>
</feature>
<keyword evidence="5 9" id="KW-0671">Queuosine biosynthesis</keyword>
<gene>
    <name evidence="9 11" type="primary">queG</name>
    <name evidence="11" type="ORF">ACFSSA_11815</name>
</gene>
<reference evidence="12" key="1">
    <citation type="journal article" date="2019" name="Int. J. Syst. Evol. Microbiol.">
        <title>The Global Catalogue of Microorganisms (GCM) 10K type strain sequencing project: providing services to taxonomists for standard genome sequencing and annotation.</title>
        <authorList>
            <consortium name="The Broad Institute Genomics Platform"/>
            <consortium name="The Broad Institute Genome Sequencing Center for Infectious Disease"/>
            <person name="Wu L."/>
            <person name="Ma J."/>
        </authorList>
    </citation>
    <scope>NUCLEOTIDE SEQUENCE [LARGE SCALE GENOMIC DNA]</scope>
    <source>
        <strain evidence="12">CGMCC 4.7106</strain>
    </source>
</reference>
<protein>
    <recommendedName>
        <fullName evidence="9">Epoxyqueuosine reductase</fullName>
        <ecNumber evidence="9">1.17.99.6</ecNumber>
    </recommendedName>
    <alternativeName>
        <fullName evidence="9">Queuosine biosynthesis protein QueG</fullName>
    </alternativeName>
</protein>
<organism evidence="11 12">
    <name type="scientific">Luteolibacter algae</name>
    <dbReference type="NCBI Taxonomy" id="454151"/>
    <lineage>
        <taxon>Bacteria</taxon>
        <taxon>Pseudomonadati</taxon>
        <taxon>Verrucomicrobiota</taxon>
        <taxon>Verrucomicrobiia</taxon>
        <taxon>Verrucomicrobiales</taxon>
        <taxon>Verrucomicrobiaceae</taxon>
        <taxon>Luteolibacter</taxon>
    </lineage>
</organism>
<keyword evidence="6 9" id="KW-0560">Oxidoreductase</keyword>
<keyword evidence="2 9" id="KW-0963">Cytoplasm</keyword>
<evidence type="ECO:0000256" key="4">
    <source>
        <dbReference type="ARBA" id="ARBA00022723"/>
    </source>
</evidence>
<evidence type="ECO:0000256" key="8">
    <source>
        <dbReference type="ARBA" id="ARBA00023014"/>
    </source>
</evidence>
<comment type="subunit">
    <text evidence="9">Monomer.</text>
</comment>
<dbReference type="EC" id="1.17.99.6" evidence="9"/>
<evidence type="ECO:0000256" key="9">
    <source>
        <dbReference type="HAMAP-Rule" id="MF_00916"/>
    </source>
</evidence>
<dbReference type="PROSITE" id="PS51379">
    <property type="entry name" value="4FE4S_FER_2"/>
    <property type="match status" value="1"/>
</dbReference>
<keyword evidence="7 9" id="KW-0408">Iron</keyword>
<dbReference type="RefSeq" id="WP_386820647.1">
    <property type="nucleotide sequence ID" value="NZ_JBHUIT010000027.1"/>
</dbReference>
<comment type="caution">
    <text evidence="11">The sequence shown here is derived from an EMBL/GenBank/DDBJ whole genome shotgun (WGS) entry which is preliminary data.</text>
</comment>
<feature type="binding site" evidence="9">
    <location>
        <position position="186"/>
    </location>
    <ligand>
        <name>[4Fe-4S] cluster</name>
        <dbReference type="ChEBI" id="CHEBI:49883"/>
        <label>1</label>
    </ligand>
</feature>
<comment type="cofactor">
    <cofactor evidence="9">
        <name>[4Fe-4S] cluster</name>
        <dbReference type="ChEBI" id="CHEBI:49883"/>
    </cofactor>
    <text evidence="9">Binds 2 [4Fe-4S] clusters per monomer.</text>
</comment>
<accession>A0ABW5DCG3</accession>
<feature type="binding site" evidence="9">
    <location>
        <position position="193"/>
    </location>
    <ligand>
        <name>[4Fe-4S] cluster</name>
        <dbReference type="ChEBI" id="CHEBI:49883"/>
        <label>2</label>
    </ligand>
</feature>
<keyword evidence="3 9" id="KW-0819">tRNA processing</keyword>
<feature type="binding site" evidence="9">
    <location>
        <position position="239"/>
    </location>
    <ligand>
        <name>[4Fe-4S] cluster</name>
        <dbReference type="ChEBI" id="CHEBI:49883"/>
        <label>2</label>
    </ligand>
</feature>
<feature type="active site" description="Proton donor" evidence="9">
    <location>
        <position position="129"/>
    </location>
</feature>
<keyword evidence="9" id="KW-0846">Cobalamin</keyword>
<comment type="cofactor">
    <cofactor evidence="9">
        <name>cob(II)alamin</name>
        <dbReference type="ChEBI" id="CHEBI:16304"/>
    </cofactor>
</comment>
<dbReference type="EMBL" id="JBHUIT010000027">
    <property type="protein sequence ID" value="MFD2257361.1"/>
    <property type="molecule type" value="Genomic_DNA"/>
</dbReference>
<sequence>MSVIKEQIKAWAAELGFDDCRIAAAKRATHADAFDDWLADGRNGEMKWLERNPGRRCDPREVLAGCKSVICLAINYYTGPSPFPEGHPQDYRIAKYSWNNDYHDLVEKRLAEFDTKLKELGGTQRYYVDTGPVLERDFATDAGLGWNGKSTVQIHRHMGTWFFLAELLTTLDLPPDPVFGDHCGKCRRCMTACPTGAITEPHRMDARKCISYLTIENKGAIPTEYRRAIGDRIYGCDDCLDACPWNRFAKESREISFQARSEIFSHTLREFLAMDDEAFRAVFAKSPIKRIKRVRFLRNVCVALGNTGSESDLPALRKAAEDVDELISEHAEWAISEIGLRSRERTPAVK</sequence>
<comment type="catalytic activity">
    <reaction evidence="9">
        <text>epoxyqueuosine(34) in tRNA + AH2 = queuosine(34) in tRNA + A + H2O</text>
        <dbReference type="Rhea" id="RHEA:32159"/>
        <dbReference type="Rhea" id="RHEA-COMP:18571"/>
        <dbReference type="Rhea" id="RHEA-COMP:18582"/>
        <dbReference type="ChEBI" id="CHEBI:13193"/>
        <dbReference type="ChEBI" id="CHEBI:15377"/>
        <dbReference type="ChEBI" id="CHEBI:17499"/>
        <dbReference type="ChEBI" id="CHEBI:194431"/>
        <dbReference type="ChEBI" id="CHEBI:194443"/>
        <dbReference type="EC" id="1.17.99.6"/>
    </reaction>
</comment>
<dbReference type="NCBIfam" id="TIGR00276">
    <property type="entry name" value="tRNA epoxyqueuosine(34) reductase QueG"/>
    <property type="match status" value="1"/>
</dbReference>
<dbReference type="Proteomes" id="UP001597375">
    <property type="component" value="Unassembled WGS sequence"/>
</dbReference>
<keyword evidence="8 9" id="KW-0411">Iron-sulfur</keyword>
<dbReference type="Pfam" id="PF13484">
    <property type="entry name" value="Fer4_16"/>
    <property type="match status" value="1"/>
</dbReference>
<dbReference type="Gene3D" id="3.30.70.20">
    <property type="match status" value="1"/>
</dbReference>
<keyword evidence="4 9" id="KW-0479">Metal-binding</keyword>
<keyword evidence="1 9" id="KW-0004">4Fe-4S</keyword>
<evidence type="ECO:0000256" key="1">
    <source>
        <dbReference type="ARBA" id="ARBA00022485"/>
    </source>
</evidence>
<dbReference type="GO" id="GO:0052693">
    <property type="term" value="F:epoxyqueuosine reductase activity"/>
    <property type="evidence" value="ECO:0007669"/>
    <property type="project" value="UniProtKB-EC"/>
</dbReference>
<evidence type="ECO:0000256" key="2">
    <source>
        <dbReference type="ARBA" id="ARBA00022490"/>
    </source>
</evidence>
<comment type="caution">
    <text evidence="9">Lacks conserved residue(s) required for the propagation of feature annotation.</text>
</comment>
<feature type="binding site" evidence="9">
    <location>
        <position position="211"/>
    </location>
    <ligand>
        <name>cob(II)alamin</name>
        <dbReference type="ChEBI" id="CHEBI:16304"/>
    </ligand>
</feature>
<dbReference type="PROSITE" id="PS00198">
    <property type="entry name" value="4FE4S_FER_1"/>
    <property type="match status" value="1"/>
</dbReference>
<feature type="binding site" evidence="9">
    <location>
        <position position="218"/>
    </location>
    <ligand>
        <name>tRNA</name>
        <dbReference type="ChEBI" id="CHEBI:17843"/>
    </ligand>
</feature>
<comment type="subcellular location">
    <subcellularLocation>
        <location evidence="9">Cytoplasm</location>
    </subcellularLocation>
</comment>
<feature type="binding site" evidence="9">
    <location>
        <position position="236"/>
    </location>
    <ligand>
        <name>[4Fe-4S] cluster</name>
        <dbReference type="ChEBI" id="CHEBI:49883"/>
        <label>2</label>
    </ligand>
</feature>